<name>A0A2R4MFT4_9HYPH</name>
<evidence type="ECO:0000259" key="2">
    <source>
        <dbReference type="SMART" id="SM00858"/>
    </source>
</evidence>
<dbReference type="KEGG" id="mmyr:MXMO3_02369"/>
<dbReference type="GO" id="GO:0016829">
    <property type="term" value="F:lyase activity"/>
    <property type="evidence" value="ECO:0007669"/>
    <property type="project" value="UniProtKB-KW"/>
</dbReference>
<evidence type="ECO:0000313" key="3">
    <source>
        <dbReference type="EMBL" id="AVX04882.1"/>
    </source>
</evidence>
<dbReference type="InterPro" id="IPR044144">
    <property type="entry name" value="SAF_UxaA/GarD"/>
</dbReference>
<dbReference type="Proteomes" id="UP000258927">
    <property type="component" value="Chromosome"/>
</dbReference>
<dbReference type="AlphaFoldDB" id="A0A2R4MFT4"/>
<dbReference type="Pfam" id="PF08666">
    <property type="entry name" value="SAF"/>
    <property type="match status" value="1"/>
</dbReference>
<dbReference type="InterPro" id="IPR013974">
    <property type="entry name" value="SAF"/>
</dbReference>
<dbReference type="Gene3D" id="2.30.130.110">
    <property type="match status" value="1"/>
</dbReference>
<dbReference type="CDD" id="cd11613">
    <property type="entry name" value="SAF_AH_GD"/>
    <property type="match status" value="1"/>
</dbReference>
<dbReference type="EMBL" id="CP021330">
    <property type="protein sequence ID" value="AVX04882.1"/>
    <property type="molecule type" value="Genomic_DNA"/>
</dbReference>
<dbReference type="STRING" id="1122213.GCA_000423365_00048"/>
<gene>
    <name evidence="3" type="ORF">MXMO3_02369</name>
</gene>
<reference evidence="3 4" key="1">
    <citation type="submission" date="2017-05" db="EMBL/GenBank/DDBJ databases">
        <title>Genome Analysis of Maritalea myrionectae HL2708#5.</title>
        <authorList>
            <consortium name="Cotde Inc.-PKNU"/>
            <person name="Jang D."/>
            <person name="Oh H.-M."/>
        </authorList>
    </citation>
    <scope>NUCLEOTIDE SEQUENCE [LARGE SCALE GENOMIC DNA]</scope>
    <source>
        <strain evidence="3 4">HL2708#5</strain>
    </source>
</reference>
<proteinExistence type="predicted"/>
<keyword evidence="4" id="KW-1185">Reference proteome</keyword>
<organism evidence="3 4">
    <name type="scientific">Maritalea myrionectae</name>
    <dbReference type="NCBI Taxonomy" id="454601"/>
    <lineage>
        <taxon>Bacteria</taxon>
        <taxon>Pseudomonadati</taxon>
        <taxon>Pseudomonadota</taxon>
        <taxon>Alphaproteobacteria</taxon>
        <taxon>Hyphomicrobiales</taxon>
        <taxon>Devosiaceae</taxon>
        <taxon>Maritalea</taxon>
    </lineage>
</organism>
<dbReference type="RefSeq" id="WP_117395987.1">
    <property type="nucleotide sequence ID" value="NZ_CP021330.1"/>
</dbReference>
<sequence>MSAKSSNTDARLILLDSADNVLGVARPIRAGETLQVEGEKVTLDQHAGTGFKIARRAIAKGEEIYKYGAVVGVANANIAKGKLVHVHNMTSGYMPNTKPASNNKQETS</sequence>
<feature type="domain" description="SAF" evidence="2">
    <location>
        <begin position="19"/>
        <end position="90"/>
    </location>
</feature>
<keyword evidence="1" id="KW-0456">Lyase</keyword>
<evidence type="ECO:0000256" key="1">
    <source>
        <dbReference type="ARBA" id="ARBA00023239"/>
    </source>
</evidence>
<protein>
    <submittedName>
        <fullName evidence="3">Altronate dehydratase</fullName>
    </submittedName>
</protein>
<evidence type="ECO:0000313" key="4">
    <source>
        <dbReference type="Proteomes" id="UP000258927"/>
    </source>
</evidence>
<dbReference type="SMART" id="SM00858">
    <property type="entry name" value="SAF"/>
    <property type="match status" value="1"/>
</dbReference>
<accession>A0A2R4MFT4</accession>